<dbReference type="RefSeq" id="WP_141375736.1">
    <property type="nucleotide sequence ID" value="NZ_BAPL01000001.1"/>
</dbReference>
<sequence>MVRIDPAHLSSASGNTPAPATMRVCQKAGLHATNCTAAFIAGRRQDVIRESAQFIRSLEEIWRGQDVPPEEVWTELLRRLEVSELLHRLNQPPHRCKELGRRARAWRITTSKLP</sequence>
<dbReference type="AlphaFoldDB" id="A0A4Y3TWV3"/>
<reference evidence="1 2" key="1">
    <citation type="submission" date="2019-06" db="EMBL/GenBank/DDBJ databases">
        <title>Whole genome shotgun sequence of Acetobacter peroxydans NBRC 13755.</title>
        <authorList>
            <person name="Hosoyama A."/>
            <person name="Uohara A."/>
            <person name="Ohji S."/>
            <person name="Ichikawa N."/>
        </authorList>
    </citation>
    <scope>NUCLEOTIDE SEQUENCE [LARGE SCALE GENOMIC DNA]</scope>
    <source>
        <strain evidence="1 2">NBRC 13755</strain>
    </source>
</reference>
<dbReference type="OrthoDB" id="7225308at2"/>
<keyword evidence="2" id="KW-1185">Reference proteome</keyword>
<evidence type="ECO:0008006" key="3">
    <source>
        <dbReference type="Google" id="ProtNLM"/>
    </source>
</evidence>
<evidence type="ECO:0000313" key="2">
    <source>
        <dbReference type="Proteomes" id="UP000317730"/>
    </source>
</evidence>
<dbReference type="Proteomes" id="UP000317730">
    <property type="component" value="Unassembled WGS sequence"/>
</dbReference>
<accession>A0A4Y3TWV3</accession>
<dbReference type="EMBL" id="BJMV01000005">
    <property type="protein sequence ID" value="GEB85480.1"/>
    <property type="molecule type" value="Genomic_DNA"/>
</dbReference>
<organism evidence="1 2">
    <name type="scientific">Acetobacter peroxydans</name>
    <dbReference type="NCBI Taxonomy" id="104098"/>
    <lineage>
        <taxon>Bacteria</taxon>
        <taxon>Pseudomonadati</taxon>
        <taxon>Pseudomonadota</taxon>
        <taxon>Alphaproteobacteria</taxon>
        <taxon>Acetobacterales</taxon>
        <taxon>Acetobacteraceae</taxon>
        <taxon>Acetobacter</taxon>
    </lineage>
</organism>
<comment type="caution">
    <text evidence="1">The sequence shown here is derived from an EMBL/GenBank/DDBJ whole genome shotgun (WGS) entry which is preliminary data.</text>
</comment>
<name>A0A4Y3TWV3_9PROT</name>
<gene>
    <name evidence="1" type="ORF">APE01nite_12770</name>
</gene>
<proteinExistence type="predicted"/>
<protein>
    <recommendedName>
        <fullName evidence="3">Phosphoribosyl-ATP pyrophosphatase</fullName>
    </recommendedName>
</protein>
<evidence type="ECO:0000313" key="1">
    <source>
        <dbReference type="EMBL" id="GEB85480.1"/>
    </source>
</evidence>